<dbReference type="Pfam" id="PF02311">
    <property type="entry name" value="AraC_binding"/>
    <property type="match status" value="1"/>
</dbReference>
<dbReference type="Proteomes" id="UP001518976">
    <property type="component" value="Unassembled WGS sequence"/>
</dbReference>
<dbReference type="CDD" id="cd06124">
    <property type="entry name" value="cupin_NimR-like_N"/>
    <property type="match status" value="1"/>
</dbReference>
<dbReference type="Pfam" id="PF12833">
    <property type="entry name" value="HTH_18"/>
    <property type="match status" value="1"/>
</dbReference>
<evidence type="ECO:0000259" key="4">
    <source>
        <dbReference type="PROSITE" id="PS01124"/>
    </source>
</evidence>
<evidence type="ECO:0000256" key="3">
    <source>
        <dbReference type="ARBA" id="ARBA00023163"/>
    </source>
</evidence>
<sequence length="258" mass="27814">MPPYGQSPPPPPACEAAPGQQALVVRSFPLRRGSWFEEHHHPAHQLAWCTSGLLSVRTPGGTWLLPPSVALWIPAHTPHATGATSTAVLRSPYMSPGHCPVVWCEPTVVSVPPLLRELINHLAEPSLSRPARERAEGVLFDLLEPVPARDIGLTWPADPRARTVAEALHADLADSRPLAAWGQVAGASARTLARLFVAETGLGFGRWRERLRVQEAMPLLAQGRSVESVAHRVGYASASAFIAAFRRTVGLTPGQFFG</sequence>
<dbReference type="PANTHER" id="PTHR11019:SF199">
    <property type="entry name" value="HTH-TYPE TRANSCRIPTIONAL REGULATOR NIMR"/>
    <property type="match status" value="1"/>
</dbReference>
<evidence type="ECO:0000256" key="2">
    <source>
        <dbReference type="ARBA" id="ARBA00023125"/>
    </source>
</evidence>
<dbReference type="InterPro" id="IPR011051">
    <property type="entry name" value="RmlC_Cupin_sf"/>
</dbReference>
<dbReference type="PROSITE" id="PS00041">
    <property type="entry name" value="HTH_ARAC_FAMILY_1"/>
    <property type="match status" value="1"/>
</dbReference>
<dbReference type="PRINTS" id="PR00032">
    <property type="entry name" value="HTHARAC"/>
</dbReference>
<dbReference type="EMBL" id="JAFFZN010000024">
    <property type="protein sequence ID" value="MBO8188440.1"/>
    <property type="molecule type" value="Genomic_DNA"/>
</dbReference>
<dbReference type="InterPro" id="IPR018062">
    <property type="entry name" value="HTH_AraC-typ_CS"/>
</dbReference>
<dbReference type="InterPro" id="IPR018060">
    <property type="entry name" value="HTH_AraC"/>
</dbReference>
<accession>A0ABS3WZ75</accession>
<evidence type="ECO:0000313" key="5">
    <source>
        <dbReference type="EMBL" id="MBO8188440.1"/>
    </source>
</evidence>
<dbReference type="SMART" id="SM00342">
    <property type="entry name" value="HTH_ARAC"/>
    <property type="match status" value="1"/>
</dbReference>
<reference evidence="5 6" key="1">
    <citation type="submission" date="2021-02" db="EMBL/GenBank/DDBJ databases">
        <title>Streptomyces spirodelae sp. nov., isolated from duckweed.</title>
        <authorList>
            <person name="Saimee Y."/>
            <person name="Duangmal K."/>
        </authorList>
    </citation>
    <scope>NUCLEOTIDE SEQUENCE [LARGE SCALE GENOMIC DNA]</scope>
    <source>
        <strain evidence="5 6">DW4-2</strain>
    </source>
</reference>
<proteinExistence type="predicted"/>
<keyword evidence="3" id="KW-0804">Transcription</keyword>
<dbReference type="SUPFAM" id="SSF51182">
    <property type="entry name" value="RmlC-like cupins"/>
    <property type="match status" value="1"/>
</dbReference>
<dbReference type="Gene3D" id="2.60.120.10">
    <property type="entry name" value="Jelly Rolls"/>
    <property type="match status" value="1"/>
</dbReference>
<dbReference type="SUPFAM" id="SSF46689">
    <property type="entry name" value="Homeodomain-like"/>
    <property type="match status" value="2"/>
</dbReference>
<feature type="domain" description="HTH araC/xylS-type" evidence="4">
    <location>
        <begin position="162"/>
        <end position="258"/>
    </location>
</feature>
<dbReference type="InterPro" id="IPR020449">
    <property type="entry name" value="Tscrpt_reg_AraC-type_HTH"/>
</dbReference>
<dbReference type="Gene3D" id="1.10.10.60">
    <property type="entry name" value="Homeodomain-like"/>
    <property type="match status" value="1"/>
</dbReference>
<comment type="caution">
    <text evidence="5">The sequence shown here is derived from an EMBL/GenBank/DDBJ whole genome shotgun (WGS) entry which is preliminary data.</text>
</comment>
<dbReference type="InterPro" id="IPR009057">
    <property type="entry name" value="Homeodomain-like_sf"/>
</dbReference>
<keyword evidence="1" id="KW-0805">Transcription regulation</keyword>
<dbReference type="RefSeq" id="WP_209267222.1">
    <property type="nucleotide sequence ID" value="NZ_JAFFZN010000024.1"/>
</dbReference>
<dbReference type="InterPro" id="IPR003313">
    <property type="entry name" value="AraC-bd"/>
</dbReference>
<gene>
    <name evidence="5" type="ORF">JW592_23645</name>
</gene>
<dbReference type="PROSITE" id="PS01124">
    <property type="entry name" value="HTH_ARAC_FAMILY_2"/>
    <property type="match status" value="1"/>
</dbReference>
<organism evidence="5 6">
    <name type="scientific">Streptomyces spirodelae</name>
    <dbReference type="NCBI Taxonomy" id="2812904"/>
    <lineage>
        <taxon>Bacteria</taxon>
        <taxon>Bacillati</taxon>
        <taxon>Actinomycetota</taxon>
        <taxon>Actinomycetes</taxon>
        <taxon>Kitasatosporales</taxon>
        <taxon>Streptomycetaceae</taxon>
        <taxon>Streptomyces</taxon>
    </lineage>
</organism>
<evidence type="ECO:0000313" key="6">
    <source>
        <dbReference type="Proteomes" id="UP001518976"/>
    </source>
</evidence>
<keyword evidence="2" id="KW-0238">DNA-binding</keyword>
<protein>
    <submittedName>
        <fullName evidence="5">Helix-turn-helix transcriptional regulator</fullName>
    </submittedName>
</protein>
<keyword evidence="6" id="KW-1185">Reference proteome</keyword>
<dbReference type="InterPro" id="IPR014710">
    <property type="entry name" value="RmlC-like_jellyroll"/>
</dbReference>
<dbReference type="PANTHER" id="PTHR11019">
    <property type="entry name" value="HTH-TYPE TRANSCRIPTIONAL REGULATOR NIMR"/>
    <property type="match status" value="1"/>
</dbReference>
<evidence type="ECO:0000256" key="1">
    <source>
        <dbReference type="ARBA" id="ARBA00023015"/>
    </source>
</evidence>
<name>A0ABS3WZ75_9ACTN</name>